<feature type="transmembrane region" description="Helical" evidence="4">
    <location>
        <begin position="152"/>
        <end position="171"/>
    </location>
</feature>
<feature type="transmembrane region" description="Helical" evidence="4">
    <location>
        <begin position="324"/>
        <end position="346"/>
    </location>
</feature>
<dbReference type="InterPro" id="IPR050375">
    <property type="entry name" value="MFS_TsgA-like"/>
</dbReference>
<dbReference type="InterPro" id="IPR036259">
    <property type="entry name" value="MFS_trans_sf"/>
</dbReference>
<comment type="subcellular location">
    <subcellularLocation>
        <location evidence="1">Cell inner membrane</location>
        <topology evidence="1">Multi-pass membrane protein</topology>
    </subcellularLocation>
</comment>
<evidence type="ECO:0000256" key="4">
    <source>
        <dbReference type="SAM" id="Phobius"/>
    </source>
</evidence>
<keyword evidence="4" id="KW-0812">Transmembrane</keyword>
<evidence type="ECO:0000313" key="5">
    <source>
        <dbReference type="EMBL" id="PIL36152.1"/>
    </source>
</evidence>
<feature type="compositionally biased region" description="Basic and acidic residues" evidence="3">
    <location>
        <begin position="427"/>
        <end position="449"/>
    </location>
</feature>
<feature type="transmembrane region" description="Helical" evidence="4">
    <location>
        <begin position="301"/>
        <end position="318"/>
    </location>
</feature>
<dbReference type="GO" id="GO:0022857">
    <property type="term" value="F:transmembrane transporter activity"/>
    <property type="evidence" value="ECO:0007669"/>
    <property type="project" value="InterPro"/>
</dbReference>
<comment type="caution">
    <text evidence="5">The sequence shown here is derived from an EMBL/GenBank/DDBJ whole genome shotgun (WGS) entry which is preliminary data.</text>
</comment>
<gene>
    <name evidence="5" type="ORF">GSI_01812</name>
</gene>
<dbReference type="PANTHER" id="PTHR43702:SF3">
    <property type="entry name" value="PROTEIN TSGA"/>
    <property type="match status" value="1"/>
</dbReference>
<dbReference type="InterPro" id="IPR011701">
    <property type="entry name" value="MFS"/>
</dbReference>
<evidence type="ECO:0000256" key="2">
    <source>
        <dbReference type="ARBA" id="ARBA00022475"/>
    </source>
</evidence>
<dbReference type="Pfam" id="PF07690">
    <property type="entry name" value="MFS_1"/>
    <property type="match status" value="1"/>
</dbReference>
<dbReference type="Gene3D" id="1.20.1250.20">
    <property type="entry name" value="MFS general substrate transporter like domains"/>
    <property type="match status" value="2"/>
</dbReference>
<keyword evidence="4" id="KW-1133">Transmembrane helix</keyword>
<feature type="transmembrane region" description="Helical" evidence="4">
    <location>
        <begin position="110"/>
        <end position="131"/>
    </location>
</feature>
<proteinExistence type="predicted"/>
<evidence type="ECO:0000256" key="3">
    <source>
        <dbReference type="SAM" id="MobiDB-lite"/>
    </source>
</evidence>
<dbReference type="PANTHER" id="PTHR43702">
    <property type="entry name" value="L-FUCOSE-PROTON SYMPORTER"/>
    <property type="match status" value="1"/>
</dbReference>
<keyword evidence="2" id="KW-1003">Cell membrane</keyword>
<feature type="transmembrane region" description="Helical" evidence="4">
    <location>
        <begin position="275"/>
        <end position="294"/>
    </location>
</feature>
<dbReference type="OrthoDB" id="546893at2759"/>
<dbReference type="SUPFAM" id="SSF103473">
    <property type="entry name" value="MFS general substrate transporter"/>
    <property type="match status" value="1"/>
</dbReference>
<feature type="transmembrane region" description="Helical" evidence="4">
    <location>
        <begin position="358"/>
        <end position="377"/>
    </location>
</feature>
<accession>A0A2G8SQX6</accession>
<sequence length="456" mass="49556">MAPSTGLTGNDLSRKQWAYALALVTSLFFTWGFAYGLLDVLNSHFQQVFGIDRTQSTLLQLAYFGAYLVFAPFASIFMERYGYKKGIHLGLSLYSIGAIFFWPSAKFAKYGGFVGCTFVIGCGLCTLEVAANSYISILGSPKYAAARLNFSQGFQGVASFAGPMIASRWFFQGKNANSLDTVQWVYLAVAGLGLVLNILFYFCTLPEITGDALAQEMHESGLTTDEEPFSKQYHCIFGWVAQTAYVGAQVAVAALAVNFLSEQGVGIDKPFASQLFSYCQITFTVGRFVGVVLLNFMDPALLLSIYSVACMAFSLGVTFGSGKSGVGCLFVLFFFESICYPVIFTLGTKNLGRHTKRGSGLIVMGVGGGAWWPPMAAAIGDHISTARGYGIPFAGYTIMAMYAFGMVIDQARNGGFRLRTIDEIADSREHDRPTGDKKETDSDLDKKVSQEFVEAV</sequence>
<feature type="transmembrane region" description="Helical" evidence="4">
    <location>
        <begin position="236"/>
        <end position="260"/>
    </location>
</feature>
<dbReference type="GO" id="GO:0005886">
    <property type="term" value="C:plasma membrane"/>
    <property type="evidence" value="ECO:0007669"/>
    <property type="project" value="UniProtKB-SubCell"/>
</dbReference>
<feature type="transmembrane region" description="Helical" evidence="4">
    <location>
        <begin position="86"/>
        <end position="104"/>
    </location>
</feature>
<keyword evidence="4" id="KW-0472">Membrane</keyword>
<feature type="transmembrane region" description="Helical" evidence="4">
    <location>
        <begin position="58"/>
        <end position="77"/>
    </location>
</feature>
<feature type="transmembrane region" description="Helical" evidence="4">
    <location>
        <begin position="389"/>
        <end position="408"/>
    </location>
</feature>
<name>A0A2G8SQX6_9APHY</name>
<evidence type="ECO:0000313" key="6">
    <source>
        <dbReference type="Proteomes" id="UP000230002"/>
    </source>
</evidence>
<dbReference type="EMBL" id="AYKW01000002">
    <property type="protein sequence ID" value="PIL36152.1"/>
    <property type="molecule type" value="Genomic_DNA"/>
</dbReference>
<organism evidence="5 6">
    <name type="scientific">Ganoderma sinense ZZ0214-1</name>
    <dbReference type="NCBI Taxonomy" id="1077348"/>
    <lineage>
        <taxon>Eukaryota</taxon>
        <taxon>Fungi</taxon>
        <taxon>Dikarya</taxon>
        <taxon>Basidiomycota</taxon>
        <taxon>Agaricomycotina</taxon>
        <taxon>Agaricomycetes</taxon>
        <taxon>Polyporales</taxon>
        <taxon>Polyporaceae</taxon>
        <taxon>Ganoderma</taxon>
    </lineage>
</organism>
<reference evidence="5 6" key="1">
    <citation type="journal article" date="2015" name="Sci. Rep.">
        <title>Chromosome-level genome map provides insights into diverse defense mechanisms in the medicinal fungus Ganoderma sinense.</title>
        <authorList>
            <person name="Zhu Y."/>
            <person name="Xu J."/>
            <person name="Sun C."/>
            <person name="Zhou S."/>
            <person name="Xu H."/>
            <person name="Nelson D.R."/>
            <person name="Qian J."/>
            <person name="Song J."/>
            <person name="Luo H."/>
            <person name="Xiang L."/>
            <person name="Li Y."/>
            <person name="Xu Z."/>
            <person name="Ji A."/>
            <person name="Wang L."/>
            <person name="Lu S."/>
            <person name="Hayward A."/>
            <person name="Sun W."/>
            <person name="Li X."/>
            <person name="Schwartz D.C."/>
            <person name="Wang Y."/>
            <person name="Chen S."/>
        </authorList>
    </citation>
    <scope>NUCLEOTIDE SEQUENCE [LARGE SCALE GENOMIC DNA]</scope>
    <source>
        <strain evidence="5 6">ZZ0214-1</strain>
    </source>
</reference>
<dbReference type="Proteomes" id="UP000230002">
    <property type="component" value="Unassembled WGS sequence"/>
</dbReference>
<dbReference type="STRING" id="1077348.A0A2G8SQX6"/>
<dbReference type="AlphaFoldDB" id="A0A2G8SQX6"/>
<feature type="transmembrane region" description="Helical" evidence="4">
    <location>
        <begin position="183"/>
        <end position="203"/>
    </location>
</feature>
<protein>
    <submittedName>
        <fullName evidence="5">MFS general substrate transporter</fullName>
    </submittedName>
</protein>
<feature type="region of interest" description="Disordered" evidence="3">
    <location>
        <begin position="427"/>
        <end position="456"/>
    </location>
</feature>
<evidence type="ECO:0000256" key="1">
    <source>
        <dbReference type="ARBA" id="ARBA00004429"/>
    </source>
</evidence>
<keyword evidence="6" id="KW-1185">Reference proteome</keyword>
<feature type="transmembrane region" description="Helical" evidence="4">
    <location>
        <begin position="17"/>
        <end position="38"/>
    </location>
</feature>